<sequence>MNKNTVVILDNIRSRENVGSIFRTSDAVGVKKIYLCGITPTPAVQFSISNFQFSKQSKKTDKIAKTALGAEKWVPWEYHKQTWRLIEQLKKEGYKIVALEKTRNAEDIFGFKSKSKVALIVGNEVNGLSPETLKRSHKIVAIPQYGQKESLNVAVAFGIATYLIVHNHY</sequence>
<dbReference type="GO" id="GO:0003723">
    <property type="term" value="F:RNA binding"/>
    <property type="evidence" value="ECO:0007669"/>
    <property type="project" value="InterPro"/>
</dbReference>
<dbReference type="InterPro" id="IPR001537">
    <property type="entry name" value="SpoU_MeTrfase"/>
</dbReference>
<dbReference type="SUPFAM" id="SSF75217">
    <property type="entry name" value="alpha/beta knot"/>
    <property type="match status" value="1"/>
</dbReference>
<evidence type="ECO:0000313" key="5">
    <source>
        <dbReference type="Proteomes" id="UP000178520"/>
    </source>
</evidence>
<keyword evidence="2" id="KW-0808">Transferase</keyword>
<dbReference type="Pfam" id="PF00588">
    <property type="entry name" value="SpoU_methylase"/>
    <property type="match status" value="1"/>
</dbReference>
<dbReference type="AlphaFoldDB" id="A0A1F8EAB8"/>
<name>A0A1F8EAB8_9BACT</name>
<reference evidence="4 5" key="1">
    <citation type="journal article" date="2016" name="Nat. Commun.">
        <title>Thousands of microbial genomes shed light on interconnected biogeochemical processes in an aquifer system.</title>
        <authorList>
            <person name="Anantharaman K."/>
            <person name="Brown C.T."/>
            <person name="Hug L.A."/>
            <person name="Sharon I."/>
            <person name="Castelle C.J."/>
            <person name="Probst A.J."/>
            <person name="Thomas B.C."/>
            <person name="Singh A."/>
            <person name="Wilkins M.J."/>
            <person name="Karaoz U."/>
            <person name="Brodie E.L."/>
            <person name="Williams K.H."/>
            <person name="Hubbard S.S."/>
            <person name="Banfield J.F."/>
        </authorList>
    </citation>
    <scope>NUCLEOTIDE SEQUENCE [LARGE SCALE GENOMIC DNA]</scope>
</reference>
<dbReference type="CDD" id="cd18097">
    <property type="entry name" value="SpoU-like"/>
    <property type="match status" value="1"/>
</dbReference>
<organism evidence="4 5">
    <name type="scientific">Candidatus Yanofskybacteria bacterium RIFCSPHIGHO2_01_FULL_41_21</name>
    <dbReference type="NCBI Taxonomy" id="1802660"/>
    <lineage>
        <taxon>Bacteria</taxon>
        <taxon>Candidatus Yanofskyibacteriota</taxon>
    </lineage>
</organism>
<protein>
    <recommendedName>
        <fullName evidence="3">tRNA/rRNA methyltransferase SpoU type domain-containing protein</fullName>
    </recommendedName>
</protein>
<dbReference type="GO" id="GO:0006396">
    <property type="term" value="P:RNA processing"/>
    <property type="evidence" value="ECO:0007669"/>
    <property type="project" value="InterPro"/>
</dbReference>
<gene>
    <name evidence="4" type="ORF">A2735_02665</name>
</gene>
<dbReference type="Proteomes" id="UP000178520">
    <property type="component" value="Unassembled WGS sequence"/>
</dbReference>
<dbReference type="GO" id="GO:0008173">
    <property type="term" value="F:RNA methyltransferase activity"/>
    <property type="evidence" value="ECO:0007669"/>
    <property type="project" value="InterPro"/>
</dbReference>
<comment type="caution">
    <text evidence="4">The sequence shown here is derived from an EMBL/GenBank/DDBJ whole genome shotgun (WGS) entry which is preliminary data.</text>
</comment>
<evidence type="ECO:0000259" key="3">
    <source>
        <dbReference type="Pfam" id="PF00588"/>
    </source>
</evidence>
<feature type="domain" description="tRNA/rRNA methyltransferase SpoU type" evidence="3">
    <location>
        <begin position="55"/>
        <end position="162"/>
    </location>
</feature>
<dbReference type="Gene3D" id="3.40.1280.10">
    <property type="match status" value="1"/>
</dbReference>
<accession>A0A1F8EAB8</accession>
<keyword evidence="1" id="KW-0489">Methyltransferase</keyword>
<dbReference type="STRING" id="1802660.A2735_02665"/>
<dbReference type="PANTHER" id="PTHR46429">
    <property type="entry name" value="23S RRNA (GUANOSINE-2'-O-)-METHYLTRANSFERASE RLMB"/>
    <property type="match status" value="1"/>
</dbReference>
<dbReference type="InterPro" id="IPR029028">
    <property type="entry name" value="Alpha/beta_knot_MTases"/>
</dbReference>
<dbReference type="GO" id="GO:0032259">
    <property type="term" value="P:methylation"/>
    <property type="evidence" value="ECO:0007669"/>
    <property type="project" value="UniProtKB-KW"/>
</dbReference>
<evidence type="ECO:0000256" key="2">
    <source>
        <dbReference type="ARBA" id="ARBA00022679"/>
    </source>
</evidence>
<dbReference type="InterPro" id="IPR029026">
    <property type="entry name" value="tRNA_m1G_MTases_N"/>
</dbReference>
<dbReference type="GO" id="GO:0005829">
    <property type="term" value="C:cytosol"/>
    <property type="evidence" value="ECO:0007669"/>
    <property type="project" value="TreeGrafter"/>
</dbReference>
<dbReference type="PANTHER" id="PTHR46429:SF1">
    <property type="entry name" value="23S RRNA (GUANOSINE-2'-O-)-METHYLTRANSFERASE RLMB"/>
    <property type="match status" value="1"/>
</dbReference>
<dbReference type="InterPro" id="IPR004441">
    <property type="entry name" value="rRNA_MeTrfase_TrmH"/>
</dbReference>
<evidence type="ECO:0000313" key="4">
    <source>
        <dbReference type="EMBL" id="OGM97289.1"/>
    </source>
</evidence>
<dbReference type="EMBL" id="MGJA01000014">
    <property type="protein sequence ID" value="OGM97289.1"/>
    <property type="molecule type" value="Genomic_DNA"/>
</dbReference>
<proteinExistence type="predicted"/>
<evidence type="ECO:0000256" key="1">
    <source>
        <dbReference type="ARBA" id="ARBA00022603"/>
    </source>
</evidence>